<dbReference type="Gene3D" id="3.40.50.2000">
    <property type="entry name" value="Glycogen Phosphorylase B"/>
    <property type="match status" value="2"/>
</dbReference>
<dbReference type="Proteomes" id="UP000255177">
    <property type="component" value="Unassembled WGS sequence"/>
</dbReference>
<dbReference type="SUPFAM" id="SSF53756">
    <property type="entry name" value="UDP-Glycosyltransferase/glycogen phosphorylase"/>
    <property type="match status" value="1"/>
</dbReference>
<sequence>MAKDLLSLFRLIVLFRREKFDIVHSTTPKAGLLCAIAGWVARTPVRLHTYTGQPWVTMTGLKRRILKACDTLTSYLNTHNYTDSKSQRDFLVGSGVIRSEKLSVIGEGSLAGVDTKRFSIGRYTDAERLVIRNELAIPPEANVLLFVGRVTPEKGIHELLGAFEKVLQSVANTYLLIVGPLEDERLSGVLKTSKSRAFIRIVGFSNEPEKYMAVSDLLCLPSYREGFGTVVIEAAAMGIPTVGSDIYGLSDAIVDGETGLLVPVMDEERLAQAVISLLNDKARLGVMSVQAKQRAQAQFDSLVCSKLLIQKYESFLK</sequence>
<dbReference type="GO" id="GO:0016757">
    <property type="term" value="F:glycosyltransferase activity"/>
    <property type="evidence" value="ECO:0007669"/>
    <property type="project" value="UniProtKB-KW"/>
</dbReference>
<dbReference type="EC" id="2.4.-.-" evidence="3"/>
<name>A0A380SVW6_9PSED</name>
<dbReference type="AlphaFoldDB" id="A0A380SVW6"/>
<keyword evidence="3" id="KW-0808">Transferase</keyword>
<keyword evidence="4" id="KW-1185">Reference proteome</keyword>
<evidence type="ECO:0000259" key="2">
    <source>
        <dbReference type="Pfam" id="PF13579"/>
    </source>
</evidence>
<gene>
    <name evidence="3" type="primary">capM</name>
    <name evidence="3" type="ORF">CCOS864_01580</name>
</gene>
<keyword evidence="3" id="KW-0328">Glycosyltransferase</keyword>
<feature type="domain" description="Glycosyltransferase subfamily 4-like N-terminal" evidence="2">
    <location>
        <begin position="6"/>
        <end position="106"/>
    </location>
</feature>
<dbReference type="GO" id="GO:1901135">
    <property type="term" value="P:carbohydrate derivative metabolic process"/>
    <property type="evidence" value="ECO:0007669"/>
    <property type="project" value="UniProtKB-ARBA"/>
</dbReference>
<reference evidence="4" key="1">
    <citation type="submission" date="2018-07" db="EMBL/GenBank/DDBJ databases">
        <authorList>
            <person name="Blom J."/>
        </authorList>
    </citation>
    <scope>NUCLEOTIDE SEQUENCE [LARGE SCALE GENOMIC DNA]</scope>
    <source>
        <strain evidence="4">CCOS 864</strain>
    </source>
</reference>
<dbReference type="Pfam" id="PF00534">
    <property type="entry name" value="Glycos_transf_1"/>
    <property type="match status" value="1"/>
</dbReference>
<protein>
    <submittedName>
        <fullName evidence="3">Capsular polysaccharide biosynthesis glycosyltransferase CapM</fullName>
        <ecNumber evidence="3">2.4.-.-</ecNumber>
    </submittedName>
</protein>
<proteinExistence type="predicted"/>
<evidence type="ECO:0000313" key="3">
    <source>
        <dbReference type="EMBL" id="SUQ62152.1"/>
    </source>
</evidence>
<organism evidence="3 4">
    <name type="scientific">Pseudomonas wadenswilerensis</name>
    <dbReference type="NCBI Taxonomy" id="1785161"/>
    <lineage>
        <taxon>Bacteria</taxon>
        <taxon>Pseudomonadati</taxon>
        <taxon>Pseudomonadota</taxon>
        <taxon>Gammaproteobacteria</taxon>
        <taxon>Pseudomonadales</taxon>
        <taxon>Pseudomonadaceae</taxon>
        <taxon>Pseudomonas</taxon>
    </lineage>
</organism>
<feature type="domain" description="Glycosyl transferase family 1" evidence="1">
    <location>
        <begin position="131"/>
        <end position="293"/>
    </location>
</feature>
<accession>A0A380SVW6</accession>
<dbReference type="PANTHER" id="PTHR12526:SF630">
    <property type="entry name" value="GLYCOSYLTRANSFERASE"/>
    <property type="match status" value="1"/>
</dbReference>
<evidence type="ECO:0000313" key="4">
    <source>
        <dbReference type="Proteomes" id="UP000255177"/>
    </source>
</evidence>
<evidence type="ECO:0000259" key="1">
    <source>
        <dbReference type="Pfam" id="PF00534"/>
    </source>
</evidence>
<dbReference type="EMBL" id="UIDD01000005">
    <property type="protein sequence ID" value="SUQ62152.1"/>
    <property type="molecule type" value="Genomic_DNA"/>
</dbReference>
<dbReference type="Pfam" id="PF13579">
    <property type="entry name" value="Glyco_trans_4_4"/>
    <property type="match status" value="1"/>
</dbReference>
<dbReference type="InterPro" id="IPR001296">
    <property type="entry name" value="Glyco_trans_1"/>
</dbReference>
<dbReference type="PANTHER" id="PTHR12526">
    <property type="entry name" value="GLYCOSYLTRANSFERASE"/>
    <property type="match status" value="1"/>
</dbReference>
<dbReference type="InterPro" id="IPR028098">
    <property type="entry name" value="Glyco_trans_4-like_N"/>
</dbReference>